<organism evidence="1 2">
    <name type="scientific">Candidatus Wildermuthbacteria bacterium RIFCSPHIGHO2_02_FULL_45_25</name>
    <dbReference type="NCBI Taxonomy" id="1802450"/>
    <lineage>
        <taxon>Bacteria</taxon>
        <taxon>Candidatus Wildermuthiibacteriota</taxon>
    </lineage>
</organism>
<dbReference type="Proteomes" id="UP000178092">
    <property type="component" value="Unassembled WGS sequence"/>
</dbReference>
<proteinExistence type="predicted"/>
<sequence length="144" mass="16333">MGNQTLPGTLSKSVYDALDPHIRPLVLALHQMEVRTVGSCEGHVDEIHKSHVPFCAIDIAQTPQEALNFLKIIIYGYNILRAGKAPWKFIEVPGYFYGDETYLAWKLMPDEENMRSDPRTLEELWASVEDLVRFIGAAQVVDFL</sequence>
<protein>
    <submittedName>
        <fullName evidence="1">Uncharacterized protein</fullName>
    </submittedName>
</protein>
<gene>
    <name evidence="1" type="ORF">A3C04_02175</name>
</gene>
<accession>A0A1G2QYN7</accession>
<dbReference type="AlphaFoldDB" id="A0A1G2QYN7"/>
<dbReference type="EMBL" id="MHTV01000042">
    <property type="protein sequence ID" value="OHA65700.1"/>
    <property type="molecule type" value="Genomic_DNA"/>
</dbReference>
<evidence type="ECO:0000313" key="2">
    <source>
        <dbReference type="Proteomes" id="UP000178092"/>
    </source>
</evidence>
<reference evidence="1 2" key="1">
    <citation type="journal article" date="2016" name="Nat. Commun.">
        <title>Thousands of microbial genomes shed light on interconnected biogeochemical processes in an aquifer system.</title>
        <authorList>
            <person name="Anantharaman K."/>
            <person name="Brown C.T."/>
            <person name="Hug L.A."/>
            <person name="Sharon I."/>
            <person name="Castelle C.J."/>
            <person name="Probst A.J."/>
            <person name="Thomas B.C."/>
            <person name="Singh A."/>
            <person name="Wilkins M.J."/>
            <person name="Karaoz U."/>
            <person name="Brodie E.L."/>
            <person name="Williams K.H."/>
            <person name="Hubbard S.S."/>
            <person name="Banfield J.F."/>
        </authorList>
    </citation>
    <scope>NUCLEOTIDE SEQUENCE [LARGE SCALE GENOMIC DNA]</scope>
</reference>
<name>A0A1G2QYN7_9BACT</name>
<comment type="caution">
    <text evidence="1">The sequence shown here is derived from an EMBL/GenBank/DDBJ whole genome shotgun (WGS) entry which is preliminary data.</text>
</comment>
<evidence type="ECO:0000313" key="1">
    <source>
        <dbReference type="EMBL" id="OHA65700.1"/>
    </source>
</evidence>